<evidence type="ECO:0000313" key="2">
    <source>
        <dbReference type="EMBL" id="KAJ8922146.1"/>
    </source>
</evidence>
<proteinExistence type="predicted"/>
<feature type="transmembrane region" description="Helical" evidence="1">
    <location>
        <begin position="88"/>
        <end position="111"/>
    </location>
</feature>
<dbReference type="AlphaFoldDB" id="A0AAV8W7L0"/>
<keyword evidence="1" id="KW-0472">Membrane</keyword>
<evidence type="ECO:0000313" key="3">
    <source>
        <dbReference type="Proteomes" id="UP001159042"/>
    </source>
</evidence>
<gene>
    <name evidence="2" type="ORF">NQ315_004081</name>
</gene>
<keyword evidence="1" id="KW-1133">Transmembrane helix</keyword>
<keyword evidence="1" id="KW-0812">Transmembrane</keyword>
<keyword evidence="3" id="KW-1185">Reference proteome</keyword>
<protein>
    <submittedName>
        <fullName evidence="2">Uncharacterized protein</fullName>
    </submittedName>
</protein>
<reference evidence="2 3" key="1">
    <citation type="journal article" date="2023" name="Insect Mol. Biol.">
        <title>Genome sequencing provides insights into the evolution of gene families encoding plant cell wall-degrading enzymes in longhorned beetles.</title>
        <authorList>
            <person name="Shin N.R."/>
            <person name="Okamura Y."/>
            <person name="Kirsch R."/>
            <person name="Pauchet Y."/>
        </authorList>
    </citation>
    <scope>NUCLEOTIDE SEQUENCE [LARGE SCALE GENOMIC DNA]</scope>
    <source>
        <strain evidence="2">EAD_L_NR</strain>
    </source>
</reference>
<name>A0AAV8W7L0_9CUCU</name>
<feature type="transmembrane region" description="Helical" evidence="1">
    <location>
        <begin position="134"/>
        <end position="157"/>
    </location>
</feature>
<evidence type="ECO:0000256" key="1">
    <source>
        <dbReference type="SAM" id="Phobius"/>
    </source>
</evidence>
<sequence length="244" mass="29002">MYQRICASTRLLSFALKRSNLQILKANIYNKYNSKVEPLFRSPIRFSVPKRNFFQYFRRAKATPEELKIKDNVPDQYALIYRCKMERYLLYTQVVTVVCATVVSLCLIIRYDFSDIHYDYSDWKTPHRQVKNEYFVYLGSLITLVVFLQIVVSRLPVRIYNLAQQKKYILVFYGNLPFSTKRAICNVGDIVPLPEIEVLPWGQDRYMLKNKRNLIIFEQYFRKPADLYIMLGVQKDPDADEDNK</sequence>
<accession>A0AAV8W7L0</accession>
<organism evidence="2 3">
    <name type="scientific">Exocentrus adspersus</name>
    <dbReference type="NCBI Taxonomy" id="1586481"/>
    <lineage>
        <taxon>Eukaryota</taxon>
        <taxon>Metazoa</taxon>
        <taxon>Ecdysozoa</taxon>
        <taxon>Arthropoda</taxon>
        <taxon>Hexapoda</taxon>
        <taxon>Insecta</taxon>
        <taxon>Pterygota</taxon>
        <taxon>Neoptera</taxon>
        <taxon>Endopterygota</taxon>
        <taxon>Coleoptera</taxon>
        <taxon>Polyphaga</taxon>
        <taxon>Cucujiformia</taxon>
        <taxon>Chrysomeloidea</taxon>
        <taxon>Cerambycidae</taxon>
        <taxon>Lamiinae</taxon>
        <taxon>Acanthocinini</taxon>
        <taxon>Exocentrus</taxon>
    </lineage>
</organism>
<comment type="caution">
    <text evidence="2">The sequence shown here is derived from an EMBL/GenBank/DDBJ whole genome shotgun (WGS) entry which is preliminary data.</text>
</comment>
<dbReference type="Proteomes" id="UP001159042">
    <property type="component" value="Unassembled WGS sequence"/>
</dbReference>
<dbReference type="EMBL" id="JANEYG010000007">
    <property type="protein sequence ID" value="KAJ8922146.1"/>
    <property type="molecule type" value="Genomic_DNA"/>
</dbReference>